<proteinExistence type="predicted"/>
<dbReference type="Pfam" id="PF15891">
    <property type="entry name" value="Nuc_deoxyri_tr2"/>
    <property type="match status" value="1"/>
</dbReference>
<dbReference type="InterPro" id="IPR039470">
    <property type="entry name" value="Nuc_deoxyri_tr2"/>
</dbReference>
<reference evidence="2" key="1">
    <citation type="submission" date="2020-01" db="EMBL/GenBank/DDBJ databases">
        <authorList>
            <consortium name="DOE Joint Genome Institute"/>
            <person name="Haridas S."/>
            <person name="Albert R."/>
            <person name="Binder M."/>
            <person name="Bloem J."/>
            <person name="Labutti K."/>
            <person name="Salamov A."/>
            <person name="Andreopoulos B."/>
            <person name="Baker S.E."/>
            <person name="Barry K."/>
            <person name="Bills G."/>
            <person name="Bluhm B.H."/>
            <person name="Cannon C."/>
            <person name="Castanera R."/>
            <person name="Culley D.E."/>
            <person name="Daum C."/>
            <person name="Ezra D."/>
            <person name="Gonzalez J.B."/>
            <person name="Henrissat B."/>
            <person name="Kuo A."/>
            <person name="Liang C."/>
            <person name="Lipzen A."/>
            <person name="Lutzoni F."/>
            <person name="Magnuson J."/>
            <person name="Mondo S."/>
            <person name="Nolan M."/>
            <person name="Ohm R."/>
            <person name="Pangilinan J."/>
            <person name="Park H.-J."/>
            <person name="Ramirez L."/>
            <person name="Alfaro M."/>
            <person name="Sun H."/>
            <person name="Tritt A."/>
            <person name="Yoshinaga Y."/>
            <person name="Zwiers L.-H."/>
            <person name="Turgeon B.G."/>
            <person name="Goodwin S.B."/>
            <person name="Spatafora J.W."/>
            <person name="Crous P.W."/>
            <person name="Grigoriev I.V."/>
        </authorList>
    </citation>
    <scope>NUCLEOTIDE SEQUENCE</scope>
    <source>
        <strain evidence="2">P77</strain>
    </source>
</reference>
<gene>
    <name evidence="2" type="ORF">BDW02DRAFT_566839</name>
</gene>
<feature type="region of interest" description="Disordered" evidence="1">
    <location>
        <begin position="61"/>
        <end position="104"/>
    </location>
</feature>
<dbReference type="Proteomes" id="UP000800040">
    <property type="component" value="Unassembled WGS sequence"/>
</dbReference>
<evidence type="ECO:0000256" key="1">
    <source>
        <dbReference type="SAM" id="MobiDB-lite"/>
    </source>
</evidence>
<evidence type="ECO:0000313" key="3">
    <source>
        <dbReference type="Proteomes" id="UP000800040"/>
    </source>
</evidence>
<evidence type="ECO:0000313" key="2">
    <source>
        <dbReference type="EMBL" id="KAF1836575.1"/>
    </source>
</evidence>
<keyword evidence="3" id="KW-1185">Reference proteome</keyword>
<dbReference type="SUPFAM" id="SSF52309">
    <property type="entry name" value="N-(deoxy)ribosyltransferase-like"/>
    <property type="match status" value="1"/>
</dbReference>
<name>A0A6A5KEI5_9PLEO</name>
<organism evidence="2 3">
    <name type="scientific">Decorospora gaudefroyi</name>
    <dbReference type="NCBI Taxonomy" id="184978"/>
    <lineage>
        <taxon>Eukaryota</taxon>
        <taxon>Fungi</taxon>
        <taxon>Dikarya</taxon>
        <taxon>Ascomycota</taxon>
        <taxon>Pezizomycotina</taxon>
        <taxon>Dothideomycetes</taxon>
        <taxon>Pleosporomycetidae</taxon>
        <taxon>Pleosporales</taxon>
        <taxon>Pleosporineae</taxon>
        <taxon>Pleosporaceae</taxon>
        <taxon>Decorospora</taxon>
    </lineage>
</organism>
<dbReference type="AlphaFoldDB" id="A0A6A5KEI5"/>
<accession>A0A6A5KEI5</accession>
<dbReference type="OrthoDB" id="2893324at2759"/>
<dbReference type="EMBL" id="ML975271">
    <property type="protein sequence ID" value="KAF1836575.1"/>
    <property type="molecule type" value="Genomic_DNA"/>
</dbReference>
<sequence>MSLANLSLQPSYTTLARSATIATSRVFVARERLQQIKGHLLTRPYRYTMTMIWSKFKKAARDNNNNNNSESSQPTTTTMTASSKKATTTAAPSEKETKPSSGAVNIDQDVEDKFQQLPPLPSPLPTPHKEFLHCMPPEPPTYRKYSVFAAGSIEMGAAVQWQKHMAVLLSPLPITVCNPRRGHWDPNITPEAKDADFNAQVQWELGALEQADVICFFFDHTTKSPVTMLELGLWAASDKVVVCCDKRFWKQGNVEIVCNRYSVPLVRTFADLVPEIEKMLRHKGMQLDGNGDLVGENVHTDKPKPKKIPVLEAEKRDLQRQIEALQTQLQASKM</sequence>
<protein>
    <submittedName>
        <fullName evidence="2">Uncharacterized protein</fullName>
    </submittedName>
</protein>
<feature type="compositionally biased region" description="Low complexity" evidence="1">
    <location>
        <begin position="63"/>
        <end position="92"/>
    </location>
</feature>
<dbReference type="Gene3D" id="3.40.50.450">
    <property type="match status" value="1"/>
</dbReference>